<dbReference type="HOGENOM" id="CLU_2172838_0_0_1"/>
<dbReference type="AlphaFoldDB" id="J6FA96"/>
<dbReference type="Proteomes" id="UP000002748">
    <property type="component" value="Unassembled WGS sequence"/>
</dbReference>
<proteinExistence type="predicted"/>
<evidence type="ECO:0000313" key="1">
    <source>
        <dbReference type="EMBL" id="EJT52142.1"/>
    </source>
</evidence>
<comment type="caution">
    <text evidence="1">The sequence shown here is derived from an EMBL/GenBank/DDBJ whole genome shotgun (WGS) entry which is preliminary data.</text>
</comment>
<name>J6FA96_TRIAS</name>
<sequence>MTSKTRVIPTASEARAREITDVLRLLRDSGVSLDYLVSNNNADGVESVDVLVSTTRQTNSTDDDEGRVVIPTSSPEERIAVCEILKLLLQSDVDISYQLCDKVLSVGTTA</sequence>
<dbReference type="EMBL" id="ALBS01000032">
    <property type="protein sequence ID" value="EJT52142.1"/>
    <property type="molecule type" value="Genomic_DNA"/>
</dbReference>
<dbReference type="KEGG" id="tasa:A1Q1_06248"/>
<accession>J6FA96</accession>
<reference evidence="1 2" key="1">
    <citation type="journal article" date="2012" name="Eukaryot. Cell">
        <title>Draft genome sequence of CBS 2479, the standard type strain of Trichosporon asahii.</title>
        <authorList>
            <person name="Yang R.Y."/>
            <person name="Li H.T."/>
            <person name="Zhu H."/>
            <person name="Zhou G.P."/>
            <person name="Wang M."/>
            <person name="Wang L."/>
        </authorList>
    </citation>
    <scope>NUCLEOTIDE SEQUENCE [LARGE SCALE GENOMIC DNA]</scope>
    <source>
        <strain evidence="2">ATCC 90039 / CBS 2479 / JCM 2466 / KCTC 7840 / NCYC 2677 / UAMH 7654</strain>
    </source>
</reference>
<gene>
    <name evidence="1" type="ORF">A1Q1_06248</name>
</gene>
<dbReference type="RefSeq" id="XP_014183327.1">
    <property type="nucleotide sequence ID" value="XM_014327852.1"/>
</dbReference>
<protein>
    <submittedName>
        <fullName evidence="1">Uncharacterized protein</fullName>
    </submittedName>
</protein>
<organism evidence="1 2">
    <name type="scientific">Trichosporon asahii var. asahii (strain ATCC 90039 / CBS 2479 / JCM 2466 / KCTC 7840 / NBRC 103889/ NCYC 2677 / UAMH 7654)</name>
    <name type="common">Yeast</name>
    <dbReference type="NCBI Taxonomy" id="1186058"/>
    <lineage>
        <taxon>Eukaryota</taxon>
        <taxon>Fungi</taxon>
        <taxon>Dikarya</taxon>
        <taxon>Basidiomycota</taxon>
        <taxon>Agaricomycotina</taxon>
        <taxon>Tremellomycetes</taxon>
        <taxon>Trichosporonales</taxon>
        <taxon>Trichosporonaceae</taxon>
        <taxon>Trichosporon</taxon>
    </lineage>
</organism>
<dbReference type="GeneID" id="25989760"/>
<evidence type="ECO:0000313" key="2">
    <source>
        <dbReference type="Proteomes" id="UP000002748"/>
    </source>
</evidence>
<dbReference type="VEuPathDB" id="FungiDB:A1Q1_06248"/>